<dbReference type="GO" id="GO:0030145">
    <property type="term" value="F:manganese ion binding"/>
    <property type="evidence" value="ECO:0007669"/>
    <property type="project" value="InterPro"/>
</dbReference>
<keyword evidence="7" id="KW-0694">RNA-binding</keyword>
<name>A0A9W8CN58_9FUNG</name>
<protein>
    <submittedName>
        <fullName evidence="11">mRNA-decapping enzyme subunit 2</fullName>
        <ecNumber evidence="11">3.6.1.62</ecNumber>
    </submittedName>
</protein>
<dbReference type="CDD" id="cd03672">
    <property type="entry name" value="NUDIX_Dcp2p_Nudt20"/>
    <property type="match status" value="1"/>
</dbReference>
<sequence>MFEDATFAEVLDDLASRFIINVPEEELQEIERICFQIEQAHWFYEDFIREKNKSLPSMTLKTFAARMFKHCPLLSQWAHNSEAAYQNFLDYKFKVPVCGAILLNPTLDKVLLVKGWSSRSSWGFPRGKINKDEPEWQCAQREVIEETGFDILPFLVEKQRIEITQSDQKVLLYIITGIPENTQFIPTVRKEISQIQWHNIVDLPCGRTDRGRSGSIGGATTASMSATTMSCSSGGMNSGTKGNSEKEHRYYLIRPFVKRIKAWVAKHPEKIGKLAVPVNKPGQPPSASKKSAAAAAANAPTVDSIRDEDGSSPSAKEAAATDSTFLGSLGTMSVQELFKTVNRTRSPASGESPLLNQSGTTHQMSPAVSPSPAPAPMAAAMMMGTPENKTASLLQTLIGGSGSRASPAPAAPVMFPGGSENFTSLTNLMRSNGVSYTPPPQQLPVYQRESELLSATPLGTGLVFSQQQQHQQQHQHRQQQQQQQSYLHLHPQSQPYSMGPPAVSPLNGFAFDARSIMNAYTNAGNN</sequence>
<dbReference type="PANTHER" id="PTHR23114:SF17">
    <property type="entry name" value="M7GPPPN-MRNA HYDROLASE"/>
    <property type="match status" value="1"/>
</dbReference>
<dbReference type="Proteomes" id="UP001145021">
    <property type="component" value="Unassembled WGS sequence"/>
</dbReference>
<evidence type="ECO:0000256" key="9">
    <source>
        <dbReference type="SAM" id="MobiDB-lite"/>
    </source>
</evidence>
<feature type="compositionally biased region" description="Low complexity" evidence="9">
    <location>
        <begin position="466"/>
        <end position="484"/>
    </location>
</feature>
<dbReference type="InterPro" id="IPR044099">
    <property type="entry name" value="Dcp2_NUDIX"/>
</dbReference>
<keyword evidence="5" id="KW-0479">Metal-binding</keyword>
<evidence type="ECO:0000256" key="6">
    <source>
        <dbReference type="ARBA" id="ARBA00022801"/>
    </source>
</evidence>
<dbReference type="AlphaFoldDB" id="A0A9W8CN58"/>
<organism evidence="11 12">
    <name type="scientific">Coemansia asiatica</name>
    <dbReference type="NCBI Taxonomy" id="1052880"/>
    <lineage>
        <taxon>Eukaryota</taxon>
        <taxon>Fungi</taxon>
        <taxon>Fungi incertae sedis</taxon>
        <taxon>Zoopagomycota</taxon>
        <taxon>Kickxellomycotina</taxon>
        <taxon>Kickxellomycetes</taxon>
        <taxon>Kickxellales</taxon>
        <taxon>Kickxellaceae</taxon>
        <taxon>Coemansia</taxon>
    </lineage>
</organism>
<evidence type="ECO:0000256" key="2">
    <source>
        <dbReference type="ARBA" id="ARBA00004496"/>
    </source>
</evidence>
<dbReference type="GO" id="GO:0000932">
    <property type="term" value="C:P-body"/>
    <property type="evidence" value="ECO:0007669"/>
    <property type="project" value="TreeGrafter"/>
</dbReference>
<dbReference type="GO" id="GO:0000290">
    <property type="term" value="P:deadenylation-dependent decapping of nuclear-transcribed mRNA"/>
    <property type="evidence" value="ECO:0007669"/>
    <property type="project" value="InterPro"/>
</dbReference>
<feature type="domain" description="Nudix hydrolase" evidence="10">
    <location>
        <begin position="93"/>
        <end position="220"/>
    </location>
</feature>
<dbReference type="InterPro" id="IPR007722">
    <property type="entry name" value="DCP2_BoxA"/>
</dbReference>
<proteinExistence type="inferred from homology"/>
<reference evidence="11" key="1">
    <citation type="submission" date="2022-07" db="EMBL/GenBank/DDBJ databases">
        <title>Phylogenomic reconstructions and comparative analyses of Kickxellomycotina fungi.</title>
        <authorList>
            <person name="Reynolds N.K."/>
            <person name="Stajich J.E."/>
            <person name="Barry K."/>
            <person name="Grigoriev I.V."/>
            <person name="Crous P."/>
            <person name="Smith M.E."/>
        </authorList>
    </citation>
    <scope>NUCLEOTIDE SEQUENCE</scope>
    <source>
        <strain evidence="11">NBRC 105413</strain>
    </source>
</reference>
<dbReference type="FunFam" id="1.10.10.1050:FF:000003">
    <property type="entry name" value="Decapping enzyme Dcp2, putative"/>
    <property type="match status" value="1"/>
</dbReference>
<evidence type="ECO:0000256" key="3">
    <source>
        <dbReference type="ARBA" id="ARBA00005279"/>
    </source>
</evidence>
<dbReference type="SUPFAM" id="SSF55811">
    <property type="entry name" value="Nudix"/>
    <property type="match status" value="1"/>
</dbReference>
<dbReference type="SMART" id="SM01125">
    <property type="entry name" value="DCP2"/>
    <property type="match status" value="1"/>
</dbReference>
<dbReference type="InterPro" id="IPR036189">
    <property type="entry name" value="DCP2_BoxA_sf"/>
</dbReference>
<dbReference type="InterPro" id="IPR000086">
    <property type="entry name" value="NUDIX_hydrolase_dom"/>
</dbReference>
<feature type="compositionally biased region" description="Polar residues" evidence="9">
    <location>
        <begin position="343"/>
        <end position="363"/>
    </location>
</feature>
<feature type="region of interest" description="Disordered" evidence="9">
    <location>
        <begin position="275"/>
        <end position="320"/>
    </location>
</feature>
<dbReference type="SUPFAM" id="SSF140586">
    <property type="entry name" value="Dcp2 domain-like"/>
    <property type="match status" value="1"/>
</dbReference>
<gene>
    <name evidence="11" type="primary">DCP2</name>
    <name evidence="11" type="ORF">LPJ64_000337</name>
</gene>
<dbReference type="GO" id="GO:0140933">
    <property type="term" value="F:5'-(N(7)-methylguanosine 5'-triphospho)-[mRNA] hydrolase activity"/>
    <property type="evidence" value="ECO:0007669"/>
    <property type="project" value="UniProtKB-EC"/>
</dbReference>
<dbReference type="Gene3D" id="1.10.10.1050">
    <property type="entry name" value="Dcp2, box A domain"/>
    <property type="match status" value="1"/>
</dbReference>
<comment type="cofactor">
    <cofactor evidence="1">
        <name>Mn(2+)</name>
        <dbReference type="ChEBI" id="CHEBI:29035"/>
    </cofactor>
</comment>
<keyword evidence="4" id="KW-0963">Cytoplasm</keyword>
<evidence type="ECO:0000313" key="12">
    <source>
        <dbReference type="Proteomes" id="UP001145021"/>
    </source>
</evidence>
<dbReference type="Pfam" id="PF05026">
    <property type="entry name" value="DCP2"/>
    <property type="match status" value="1"/>
</dbReference>
<keyword evidence="6 11" id="KW-0378">Hydrolase</keyword>
<keyword evidence="8" id="KW-0464">Manganese</keyword>
<dbReference type="PROSITE" id="PS51462">
    <property type="entry name" value="NUDIX"/>
    <property type="match status" value="1"/>
</dbReference>
<dbReference type="Gene3D" id="3.90.79.10">
    <property type="entry name" value="Nucleoside Triphosphate Pyrophosphohydrolase"/>
    <property type="match status" value="1"/>
</dbReference>
<feature type="region of interest" description="Disordered" evidence="9">
    <location>
        <begin position="343"/>
        <end position="373"/>
    </location>
</feature>
<evidence type="ECO:0000256" key="7">
    <source>
        <dbReference type="ARBA" id="ARBA00022884"/>
    </source>
</evidence>
<evidence type="ECO:0000256" key="4">
    <source>
        <dbReference type="ARBA" id="ARBA00022490"/>
    </source>
</evidence>
<dbReference type="Pfam" id="PF00293">
    <property type="entry name" value="NUDIX"/>
    <property type="match status" value="1"/>
</dbReference>
<feature type="compositionally biased region" description="Low complexity" evidence="9">
    <location>
        <begin position="285"/>
        <end position="300"/>
    </location>
</feature>
<dbReference type="GO" id="GO:0003723">
    <property type="term" value="F:RNA binding"/>
    <property type="evidence" value="ECO:0007669"/>
    <property type="project" value="UniProtKB-KW"/>
</dbReference>
<evidence type="ECO:0000256" key="8">
    <source>
        <dbReference type="ARBA" id="ARBA00023211"/>
    </source>
</evidence>
<accession>A0A9W8CN58</accession>
<dbReference type="PANTHER" id="PTHR23114">
    <property type="entry name" value="M7GPPPN-MRNA HYDROLASE"/>
    <property type="match status" value="1"/>
</dbReference>
<dbReference type="InterPro" id="IPR015797">
    <property type="entry name" value="NUDIX_hydrolase-like_dom_sf"/>
</dbReference>
<feature type="region of interest" description="Disordered" evidence="9">
    <location>
        <begin position="464"/>
        <end position="486"/>
    </location>
</feature>
<evidence type="ECO:0000256" key="5">
    <source>
        <dbReference type="ARBA" id="ARBA00022723"/>
    </source>
</evidence>
<dbReference type="GO" id="GO:0000184">
    <property type="term" value="P:nuclear-transcribed mRNA catabolic process, nonsense-mediated decay"/>
    <property type="evidence" value="ECO:0007669"/>
    <property type="project" value="InterPro"/>
</dbReference>
<dbReference type="EC" id="3.6.1.62" evidence="11"/>
<dbReference type="EMBL" id="JANBOH010000006">
    <property type="protein sequence ID" value="KAJ1648388.1"/>
    <property type="molecule type" value="Genomic_DNA"/>
</dbReference>
<dbReference type="PROSITE" id="PS00893">
    <property type="entry name" value="NUDIX_BOX"/>
    <property type="match status" value="1"/>
</dbReference>
<evidence type="ECO:0000313" key="11">
    <source>
        <dbReference type="EMBL" id="KAJ1648388.1"/>
    </source>
</evidence>
<keyword evidence="12" id="KW-1185">Reference proteome</keyword>
<comment type="caution">
    <text evidence="11">The sequence shown here is derived from an EMBL/GenBank/DDBJ whole genome shotgun (WGS) entry which is preliminary data.</text>
</comment>
<evidence type="ECO:0000259" key="10">
    <source>
        <dbReference type="PROSITE" id="PS51462"/>
    </source>
</evidence>
<evidence type="ECO:0000256" key="1">
    <source>
        <dbReference type="ARBA" id="ARBA00001936"/>
    </source>
</evidence>
<dbReference type="InterPro" id="IPR020084">
    <property type="entry name" value="NUDIX_hydrolase_CS"/>
</dbReference>
<comment type="similarity">
    <text evidence="3">Belongs to the Nudix hydrolase family. DCP2 subfamily.</text>
</comment>
<dbReference type="FunFam" id="3.90.79.10:FF:000003">
    <property type="entry name" value="M7GpppN-mRNA hydrolase isoform 2"/>
    <property type="match status" value="1"/>
</dbReference>
<comment type="subcellular location">
    <subcellularLocation>
        <location evidence="2">Cytoplasm</location>
    </subcellularLocation>
</comment>